<feature type="domain" description="NAD(P)-binding" evidence="1">
    <location>
        <begin position="8"/>
        <end position="138"/>
    </location>
</feature>
<dbReference type="InterPro" id="IPR016040">
    <property type="entry name" value="NAD(P)-bd_dom"/>
</dbReference>
<evidence type="ECO:0000259" key="1">
    <source>
        <dbReference type="Pfam" id="PF13460"/>
    </source>
</evidence>
<dbReference type="Pfam" id="PF13460">
    <property type="entry name" value="NAD_binding_10"/>
    <property type="match status" value="1"/>
</dbReference>
<proteinExistence type="predicted"/>
<keyword evidence="3" id="KW-1185">Reference proteome</keyword>
<dbReference type="PANTHER" id="PTHR12126:SF11">
    <property type="entry name" value="NADH DEHYDROGENASE [UBIQUINONE] 1 ALPHA SUBCOMPLEX SUBUNIT 9, MITOCHONDRIAL"/>
    <property type="match status" value="1"/>
</dbReference>
<evidence type="ECO:0000313" key="2">
    <source>
        <dbReference type="EMBL" id="MDA2804414.1"/>
    </source>
</evidence>
<gene>
    <name evidence="2" type="ORF">O4U47_07810</name>
</gene>
<reference evidence="2" key="1">
    <citation type="submission" date="2023-01" db="EMBL/GenBank/DDBJ databases">
        <title>Draft genome sequence of Nocardiopsis sp. LSu2-4 isolated from halophytes.</title>
        <authorList>
            <person name="Duangmal K."/>
            <person name="Chantavorakit T."/>
        </authorList>
    </citation>
    <scope>NUCLEOTIDE SEQUENCE</scope>
    <source>
        <strain evidence="2">LSu2-4</strain>
    </source>
</reference>
<dbReference type="InterPro" id="IPR036291">
    <property type="entry name" value="NAD(P)-bd_dom_sf"/>
</dbReference>
<dbReference type="EMBL" id="JAQFWP010000011">
    <property type="protein sequence ID" value="MDA2804414.1"/>
    <property type="molecule type" value="Genomic_DNA"/>
</dbReference>
<name>A0ABT4TI75_9ACTN</name>
<organism evidence="2 3">
    <name type="scientific">Nocardiopsis suaedae</name>
    <dbReference type="NCBI Taxonomy" id="3018444"/>
    <lineage>
        <taxon>Bacteria</taxon>
        <taxon>Bacillati</taxon>
        <taxon>Actinomycetota</taxon>
        <taxon>Actinomycetes</taxon>
        <taxon>Streptosporangiales</taxon>
        <taxon>Nocardiopsidaceae</taxon>
        <taxon>Nocardiopsis</taxon>
    </lineage>
</organism>
<dbReference type="Proteomes" id="UP001165685">
    <property type="component" value="Unassembled WGS sequence"/>
</dbReference>
<dbReference type="PANTHER" id="PTHR12126">
    <property type="entry name" value="NADH-UBIQUINONE OXIDOREDUCTASE 39 KDA SUBUNIT-RELATED"/>
    <property type="match status" value="1"/>
</dbReference>
<evidence type="ECO:0000313" key="3">
    <source>
        <dbReference type="Proteomes" id="UP001165685"/>
    </source>
</evidence>
<dbReference type="InterPro" id="IPR051207">
    <property type="entry name" value="ComplexI_NDUFA9_subunit"/>
</dbReference>
<accession>A0ABT4TI75</accession>
<sequence>METILITGGTGTLGKAVVRRLLAPGREVRVLSRRPGPSGDAERYVGDLRTGAGVAEAVSGADTIVHCATTLGRDDVRTTRLLAEAARRGGAKPHLLYISIAGIDVIPLSYYRAKLATEHVVKNSGLPWTILRTTQFHDLIARFFSAQRALPVTAVLSGVRFQPVDVRVVAERMADLAEEGESGRVPDLGGPEIRTMADLARAYRARPVVSVPLPGTTMRGFRAGGNLVPDNALAGPAFEDFLAGR</sequence>
<comment type="caution">
    <text evidence="2">The sequence shown here is derived from an EMBL/GenBank/DDBJ whole genome shotgun (WGS) entry which is preliminary data.</text>
</comment>
<protein>
    <submittedName>
        <fullName evidence="2">NAD(P)H-binding protein</fullName>
    </submittedName>
</protein>
<dbReference type="RefSeq" id="WP_270676957.1">
    <property type="nucleotide sequence ID" value="NZ_JAQFWP010000011.1"/>
</dbReference>
<dbReference type="SUPFAM" id="SSF51735">
    <property type="entry name" value="NAD(P)-binding Rossmann-fold domains"/>
    <property type="match status" value="1"/>
</dbReference>
<dbReference type="Gene3D" id="3.40.50.720">
    <property type="entry name" value="NAD(P)-binding Rossmann-like Domain"/>
    <property type="match status" value="1"/>
</dbReference>